<keyword evidence="1" id="KW-0732">Signal</keyword>
<dbReference type="KEGG" id="sted:SPTER_01510"/>
<gene>
    <name evidence="2" type="ORF">SPTER_01510</name>
</gene>
<organism evidence="2 3">
    <name type="scientific">Sporomusa termitida</name>
    <dbReference type="NCBI Taxonomy" id="2377"/>
    <lineage>
        <taxon>Bacteria</taxon>
        <taxon>Bacillati</taxon>
        <taxon>Bacillota</taxon>
        <taxon>Negativicutes</taxon>
        <taxon>Selenomonadales</taxon>
        <taxon>Sporomusaceae</taxon>
        <taxon>Sporomusa</taxon>
    </lineage>
</organism>
<feature type="chain" id="PRO_5038755066" description="Secreted protein" evidence="1">
    <location>
        <begin position="16"/>
        <end position="84"/>
    </location>
</feature>
<evidence type="ECO:0000256" key="1">
    <source>
        <dbReference type="SAM" id="SignalP"/>
    </source>
</evidence>
<dbReference type="Proteomes" id="UP000320776">
    <property type="component" value="Chromosome"/>
</dbReference>
<sequence>MLLCLVALTARPATAFIAARSRLCSGESPVYNRHVVVDSLAVTCRCCTHLARAWKCWEHFQVTATFEFPPIFNCAHVVRFIYIS</sequence>
<evidence type="ECO:0000313" key="2">
    <source>
        <dbReference type="EMBL" id="QDR78901.1"/>
    </source>
</evidence>
<proteinExistence type="predicted"/>
<protein>
    <recommendedName>
        <fullName evidence="4">Secreted protein</fullName>
    </recommendedName>
</protein>
<feature type="signal peptide" evidence="1">
    <location>
        <begin position="1"/>
        <end position="15"/>
    </location>
</feature>
<evidence type="ECO:0000313" key="3">
    <source>
        <dbReference type="Proteomes" id="UP000320776"/>
    </source>
</evidence>
<accession>A0A517DNG7</accession>
<dbReference type="AlphaFoldDB" id="A0A517DNG7"/>
<name>A0A517DNG7_9FIRM</name>
<dbReference type="EMBL" id="CP036259">
    <property type="protein sequence ID" value="QDR78901.1"/>
    <property type="molecule type" value="Genomic_DNA"/>
</dbReference>
<reference evidence="2 3" key="1">
    <citation type="submission" date="2019-02" db="EMBL/GenBank/DDBJ databases">
        <title>Closed genome of Sporomusa termitida DSM 4440.</title>
        <authorList>
            <person name="Poehlein A."/>
            <person name="Daniel R."/>
        </authorList>
    </citation>
    <scope>NUCLEOTIDE SEQUENCE [LARGE SCALE GENOMIC DNA]</scope>
    <source>
        <strain evidence="2 3">DSM 4440</strain>
    </source>
</reference>
<evidence type="ECO:0008006" key="4">
    <source>
        <dbReference type="Google" id="ProtNLM"/>
    </source>
</evidence>
<keyword evidence="3" id="KW-1185">Reference proteome</keyword>